<feature type="region of interest" description="Disordered" evidence="1">
    <location>
        <begin position="189"/>
        <end position="257"/>
    </location>
</feature>
<protein>
    <submittedName>
        <fullName evidence="3">Proline-rich protein 2-like</fullName>
    </submittedName>
</protein>
<sequence length="412" mass="43926">MTRSRFSEGDPPHGAPGTALSNTGGLRVSSPLFGRPPPPRIPDPSGAESLRDVAAGGQGEPERGSSPGPGPWSSWQPRAELESDLPGQEEAPGGEGGEGKRLTAPAGPQGRRQGVGTGDTVSGGAETVRAGGAAGPPRAERALREGEAGDEKGLPNPQDDKRWCCPAHAWALDPGLLQVPLALTQEYAAHRTTTPPHSGIGSRRFRRRTEIAPSTTGREPLPRQHPPRRRRPRRRWRPPPARPHHHRPPSPPPPFPTFLSSSLVSSFSLLSFAQRARAPGAPFPLPPNSICTISRLHWLGPRTRPCTPERVRDTTAERARPLRPGPPPRAPATHPRGRPGAVECVGPCPPPAWSGSSEHREHLQHCAGHLACVPPHRGFTRGPGLINKFRYSTPGLRSFLGGSSDTGTGWGT</sequence>
<feature type="region of interest" description="Disordered" evidence="1">
    <location>
        <begin position="1"/>
        <end position="163"/>
    </location>
</feature>
<dbReference type="OrthoDB" id="9809104at2759"/>
<dbReference type="GeneID" id="118501460"/>
<dbReference type="Proteomes" id="UP000504628">
    <property type="component" value="Chromosome 6"/>
</dbReference>
<feature type="compositionally biased region" description="Basic residues" evidence="1">
    <location>
        <begin position="225"/>
        <end position="248"/>
    </location>
</feature>
<dbReference type="InParanoid" id="A0A7E6E4K4"/>
<dbReference type="KEGG" id="pdic:118501460"/>
<keyword evidence="2" id="KW-1185">Reference proteome</keyword>
<feature type="compositionally biased region" description="Basic and acidic residues" evidence="1">
    <location>
        <begin position="307"/>
        <end position="320"/>
    </location>
</feature>
<evidence type="ECO:0000256" key="1">
    <source>
        <dbReference type="SAM" id="MobiDB-lite"/>
    </source>
</evidence>
<feature type="region of interest" description="Disordered" evidence="1">
    <location>
        <begin position="304"/>
        <end position="338"/>
    </location>
</feature>
<organism evidence="2 3">
    <name type="scientific">Phyllostomus discolor</name>
    <name type="common">pale spear-nosed bat</name>
    <dbReference type="NCBI Taxonomy" id="89673"/>
    <lineage>
        <taxon>Eukaryota</taxon>
        <taxon>Metazoa</taxon>
        <taxon>Chordata</taxon>
        <taxon>Craniata</taxon>
        <taxon>Vertebrata</taxon>
        <taxon>Euteleostomi</taxon>
        <taxon>Mammalia</taxon>
        <taxon>Eutheria</taxon>
        <taxon>Laurasiatheria</taxon>
        <taxon>Chiroptera</taxon>
        <taxon>Yangochiroptera</taxon>
        <taxon>Phyllostomidae</taxon>
        <taxon>Phyllostominae</taxon>
        <taxon>Phyllostomus</taxon>
    </lineage>
</organism>
<evidence type="ECO:0000313" key="3">
    <source>
        <dbReference type="RefSeq" id="XP_035885927.1"/>
    </source>
</evidence>
<feature type="compositionally biased region" description="Basic and acidic residues" evidence="1">
    <location>
        <begin position="138"/>
        <end position="163"/>
    </location>
</feature>
<proteinExistence type="predicted"/>
<evidence type="ECO:0000313" key="2">
    <source>
        <dbReference type="Proteomes" id="UP000504628"/>
    </source>
</evidence>
<gene>
    <name evidence="3" type="primary">LOC118501460</name>
</gene>
<reference evidence="3" key="1">
    <citation type="submission" date="2025-08" db="UniProtKB">
        <authorList>
            <consortium name="RefSeq"/>
        </authorList>
    </citation>
    <scope>IDENTIFICATION</scope>
    <source>
        <tissue evidence="3">Muscle</tissue>
    </source>
</reference>
<dbReference type="RefSeq" id="XP_035885927.1">
    <property type="nucleotide sequence ID" value="XM_036030034.1"/>
</dbReference>
<feature type="compositionally biased region" description="Basic and acidic residues" evidence="1">
    <location>
        <begin position="1"/>
        <end position="11"/>
    </location>
</feature>
<dbReference type="AlphaFoldDB" id="A0A7E6E4K4"/>
<accession>A0A7E6E4K4</accession>
<name>A0A7E6E4K4_9CHIR</name>